<gene>
    <name evidence="2" type="ORF">GPM918_LOCUS4764</name>
    <name evidence="3" type="ORF">SRO942_LOCUS4765</name>
</gene>
<protein>
    <submittedName>
        <fullName evidence="2">Uncharacterized protein</fullName>
    </submittedName>
</protein>
<dbReference type="GO" id="GO:0007601">
    <property type="term" value="P:visual perception"/>
    <property type="evidence" value="ECO:0007669"/>
    <property type="project" value="TreeGrafter"/>
</dbReference>
<organism evidence="2 4">
    <name type="scientific">Didymodactylos carnosus</name>
    <dbReference type="NCBI Taxonomy" id="1234261"/>
    <lineage>
        <taxon>Eukaryota</taxon>
        <taxon>Metazoa</taxon>
        <taxon>Spiralia</taxon>
        <taxon>Gnathifera</taxon>
        <taxon>Rotifera</taxon>
        <taxon>Eurotatoria</taxon>
        <taxon>Bdelloidea</taxon>
        <taxon>Philodinida</taxon>
        <taxon>Philodinidae</taxon>
        <taxon>Didymodactylos</taxon>
    </lineage>
</organism>
<evidence type="ECO:0000313" key="2">
    <source>
        <dbReference type="EMBL" id="CAF0825296.1"/>
    </source>
</evidence>
<dbReference type="PANTHER" id="PTHR11818:SF11">
    <property type="entry name" value="BETA-CRYSTALLIN B2"/>
    <property type="match status" value="1"/>
</dbReference>
<name>A0A813UEH0_9BILA</name>
<evidence type="ECO:0000313" key="4">
    <source>
        <dbReference type="Proteomes" id="UP000663829"/>
    </source>
</evidence>
<sequence length="1540" mass="176547">METKSEKNSNIYHTSLTDLIQSTRWPEISTYNEHRNIHPGSQQTHISHHHQQQQQSIHHDNQTNKDYFITLNDINQVLHNQAVTTTSYSVVTGAPPSITRPLNTQQDYGTNHGGIITQTPNIPHDQGKSSENFSKLRVRNETKLKTLGTLAALFNTSAAANIVLTNTIKQPTFVSLQQQQPVQSNNQHTSNINNDSQMLLQHLQNQQVMVQQQPLNQQNGTTTNVPRDGINTIDDLIHAIENGHKFLVRFGPHDVNSQDILQLMHSFKKRPRIFTGHLTTLIFGDLSYKIAQPLPEGHRLSSYDILNQEAVEALCSLVLTLYRSENLRRQQIRTWIRRKCSDSRVKAGTQVGGSNNNLVLQIQRQTSIAEQQQKQQELLKEQLHFGNSQQHQLLLNTDDENEEEDDEPMIINNDLTRTTSMISIDEQQQQTSRIIDVNEQLHKFFLLYDNNTKNVSFGPYNVVLGHIVQLLKRYAPSQPRVLTYKLSQLIFGWDLADKTPPFTTTRREASSKLDNKAFDTLARLITTMCPNSSLTHPKIARWVNERGRKLIYYRKKHKALGVDVNLPDLAINTKTSKLTTVIPDDKLQMTHSDKQQQRLIPSDDGQIKNLLSPINSPMTTYSPLYSPSPLTQTKKRTSTTKQTNKQQENQQQQNLSDIPTKLRRSSESHNENNSHSPHIQSQQYLPKPRSSITIDHEEDDQDSMMKELIDAIKSGQRFQVWFGSHNLDSTQILSVIEKRSRLSAREATHSLMALLFSDIQMSLMKAREAAANLSATSNTIKPSLQVTANPKELLNEAAILQISKLIRFVYEKQHIPLSRIVSWVHAFNRNGKRRPPKTDSTSKSSQYHIDAVVENDQQEQIRGLSIPLTTTVIDTTNEIITADLSPHQYYHESSLPVSSTAYNYPKQTWNQFFHSVDHDTDVHFGPFKISSEHLRKIINDHKQTMPVANESDNGMCDFIAKLGLLVFGEPNDSMDKTNWYYKPVSSTTLNTDVCRLILQLVRRYYKHDKRIDYLRPNHILLCMKKYIHDPNIFQQETTPDYKFLFSKCTTDKNTVSIKKSGDKQQEKLIAPSNESTMSSNSDLVINQQSDTFIDFGSTKINCNVLRPYLNSQNPKELVHHLIDLISECTNGNIDQDIIESVYKFISAYYKKILEQKCKPTNLITISDYLNWIHEKCPLLEYNSSLESLLLTTDLNITLPSSLFVYEQQNEHKHPNLQESSNVFTDFVHSSLIDNQSHHSEQEDYNDLFLFSIHNNVDSSDCCISLSKPSELSINTTDFRFIDAWQIGNVDDLDHSFIEDPEIKIRFMNITFIDCFSLLRIMKISAVKYPQLAVKKLTSLIFHQNHVDVTNDEYKECFEFIIRLVQSINSVSKRDISVNTIMNWMTQTLQDISASSQTINNNIDYDQFFSEAYHCLCGEKLRCPLQCNESQFLHEKENCSQQSVTKETINEQPTLEEIRPSSTEDLLLVPVTSCITETSTIINHSCPSLEQFFDETSEHATNNNEYNSNSNGILMMLMNDIPNNDYQIHSHQETTEDDGYG</sequence>
<accession>A0A813UEH0</accession>
<proteinExistence type="predicted"/>
<feature type="region of interest" description="Disordered" evidence="1">
    <location>
        <begin position="34"/>
        <end position="59"/>
    </location>
</feature>
<feature type="compositionally biased region" description="Polar residues" evidence="1">
    <location>
        <begin position="612"/>
        <end position="630"/>
    </location>
</feature>
<evidence type="ECO:0000256" key="1">
    <source>
        <dbReference type="SAM" id="MobiDB-lite"/>
    </source>
</evidence>
<dbReference type="EMBL" id="CAJNOQ010000655">
    <property type="protein sequence ID" value="CAF0825296.1"/>
    <property type="molecule type" value="Genomic_DNA"/>
</dbReference>
<dbReference type="Proteomes" id="UP000681722">
    <property type="component" value="Unassembled WGS sequence"/>
</dbReference>
<dbReference type="InterPro" id="IPR050252">
    <property type="entry name" value="Beta/Gamma-Crystallin"/>
</dbReference>
<dbReference type="GO" id="GO:0005212">
    <property type="term" value="F:structural constituent of eye lens"/>
    <property type="evidence" value="ECO:0007669"/>
    <property type="project" value="TreeGrafter"/>
</dbReference>
<feature type="compositionally biased region" description="Low complexity" evidence="1">
    <location>
        <begin position="639"/>
        <end position="654"/>
    </location>
</feature>
<reference evidence="2" key="1">
    <citation type="submission" date="2021-02" db="EMBL/GenBank/DDBJ databases">
        <authorList>
            <person name="Nowell W R."/>
        </authorList>
    </citation>
    <scope>NUCLEOTIDE SEQUENCE</scope>
</reference>
<dbReference type="PANTHER" id="PTHR11818">
    <property type="entry name" value="BETA/GAMMA CRYSTALLIN"/>
    <property type="match status" value="1"/>
</dbReference>
<evidence type="ECO:0000313" key="3">
    <source>
        <dbReference type="EMBL" id="CAF3612013.1"/>
    </source>
</evidence>
<keyword evidence="4" id="KW-1185">Reference proteome</keyword>
<feature type="region of interest" description="Disordered" evidence="1">
    <location>
        <begin position="589"/>
        <end position="687"/>
    </location>
</feature>
<comment type="caution">
    <text evidence="2">The sequence shown here is derived from an EMBL/GenBank/DDBJ whole genome shotgun (WGS) entry which is preliminary data.</text>
</comment>
<dbReference type="Proteomes" id="UP000663829">
    <property type="component" value="Unassembled WGS sequence"/>
</dbReference>
<dbReference type="EMBL" id="CAJOBC010000655">
    <property type="protein sequence ID" value="CAF3612013.1"/>
    <property type="molecule type" value="Genomic_DNA"/>
</dbReference>